<feature type="compositionally biased region" description="Basic and acidic residues" evidence="1">
    <location>
        <begin position="135"/>
        <end position="149"/>
    </location>
</feature>
<evidence type="ECO:0000313" key="4">
    <source>
        <dbReference type="WBParaSite" id="ASIM_0001873201-mRNA-1"/>
    </source>
</evidence>
<gene>
    <name evidence="2" type="ORF">ASIM_LOCUS18129</name>
</gene>
<name>A0A0M3KCN1_ANISI</name>
<evidence type="ECO:0000313" key="2">
    <source>
        <dbReference type="EMBL" id="VDK63394.1"/>
    </source>
</evidence>
<dbReference type="EMBL" id="UYRR01035071">
    <property type="protein sequence ID" value="VDK63394.1"/>
    <property type="molecule type" value="Genomic_DNA"/>
</dbReference>
<feature type="region of interest" description="Disordered" evidence="1">
    <location>
        <begin position="45"/>
        <end position="191"/>
    </location>
</feature>
<feature type="compositionally biased region" description="Polar residues" evidence="1">
    <location>
        <begin position="87"/>
        <end position="103"/>
    </location>
</feature>
<dbReference type="Proteomes" id="UP000267096">
    <property type="component" value="Unassembled WGS sequence"/>
</dbReference>
<feature type="compositionally biased region" description="Polar residues" evidence="1">
    <location>
        <begin position="171"/>
        <end position="191"/>
    </location>
</feature>
<evidence type="ECO:0000313" key="3">
    <source>
        <dbReference type="Proteomes" id="UP000267096"/>
    </source>
</evidence>
<keyword evidence="3" id="KW-1185">Reference proteome</keyword>
<organism evidence="4">
    <name type="scientific">Anisakis simplex</name>
    <name type="common">Herring worm</name>
    <dbReference type="NCBI Taxonomy" id="6269"/>
    <lineage>
        <taxon>Eukaryota</taxon>
        <taxon>Metazoa</taxon>
        <taxon>Ecdysozoa</taxon>
        <taxon>Nematoda</taxon>
        <taxon>Chromadorea</taxon>
        <taxon>Rhabditida</taxon>
        <taxon>Spirurina</taxon>
        <taxon>Ascaridomorpha</taxon>
        <taxon>Ascaridoidea</taxon>
        <taxon>Anisakidae</taxon>
        <taxon>Anisakis</taxon>
        <taxon>Anisakis simplex complex</taxon>
    </lineage>
</organism>
<protein>
    <submittedName>
        <fullName evidence="4">Suppressor protein SRP40-like</fullName>
    </submittedName>
</protein>
<sequence>MLALRKHKNGCRQCLSPPFGMDTASCALDEFAFIDADEAKTTLTVNEPPHESNANTSNNNNNNDSPLLLLEEDGVATKGTDSGLGSEGSNQSCTTSPARSSVQLEDDEGFEPDSKRHNFQSISKIRITLNGEIVNSKKKEKHDENEPQCRSRLSSGTHSASPTSTSMFSSDADSPSQKASLPSTSDTSSGVYNSSHHYDNFVSSTQSQHFTASYSYMNGNATERSTNLPLEVWDSGDFDEVVDCMESTSNLVCALSRRNIHLRRIMKPTSTALTSSSAIAELSNPMKLSLQTLYDDVSCYQALDLAKSSIMR</sequence>
<accession>A0A0M3KCN1</accession>
<reference evidence="4" key="1">
    <citation type="submission" date="2017-02" db="UniProtKB">
        <authorList>
            <consortium name="WormBaseParasite"/>
        </authorList>
    </citation>
    <scope>IDENTIFICATION</scope>
</reference>
<reference evidence="2 3" key="2">
    <citation type="submission" date="2018-11" db="EMBL/GenBank/DDBJ databases">
        <authorList>
            <consortium name="Pathogen Informatics"/>
        </authorList>
    </citation>
    <scope>NUCLEOTIDE SEQUENCE [LARGE SCALE GENOMIC DNA]</scope>
</reference>
<evidence type="ECO:0000256" key="1">
    <source>
        <dbReference type="SAM" id="MobiDB-lite"/>
    </source>
</evidence>
<feature type="compositionally biased region" description="Low complexity" evidence="1">
    <location>
        <begin position="159"/>
        <end position="170"/>
    </location>
</feature>
<feature type="compositionally biased region" description="Low complexity" evidence="1">
    <location>
        <begin position="52"/>
        <end position="69"/>
    </location>
</feature>
<dbReference type="WBParaSite" id="ASIM_0001873201-mRNA-1">
    <property type="protein sequence ID" value="ASIM_0001873201-mRNA-1"/>
    <property type="gene ID" value="ASIM_0001873201"/>
</dbReference>
<dbReference type="AlphaFoldDB" id="A0A0M3KCN1"/>
<proteinExistence type="predicted"/>